<evidence type="ECO:0000256" key="15">
    <source>
        <dbReference type="SAM" id="MobiDB-lite"/>
    </source>
</evidence>
<feature type="compositionally biased region" description="Low complexity" evidence="15">
    <location>
        <begin position="1364"/>
        <end position="1393"/>
    </location>
</feature>
<comment type="catalytic activity">
    <reaction evidence="11">
        <text>[1,4-alpha-D-glucosyl](n)-L-tyrosyl-[glycogenin] + UDP-alpha-D-glucose = [1,4-alpha-D-glucosyl](n+1)-L-tyrosyl-[glycogenin] + UDP + H(+)</text>
        <dbReference type="Rhea" id="RHEA:56560"/>
        <dbReference type="Rhea" id="RHEA-COMP:14606"/>
        <dbReference type="Rhea" id="RHEA-COMP:14607"/>
        <dbReference type="ChEBI" id="CHEBI:15378"/>
        <dbReference type="ChEBI" id="CHEBI:58223"/>
        <dbReference type="ChEBI" id="CHEBI:58885"/>
        <dbReference type="ChEBI" id="CHEBI:140574"/>
        <dbReference type="EC" id="2.4.1.186"/>
    </reaction>
</comment>
<keyword evidence="14" id="KW-0175">Coiled coil</keyword>
<dbReference type="FunFam" id="3.90.550.10:FF:000092">
    <property type="entry name" value="Glycogenin 2"/>
    <property type="match status" value="1"/>
</dbReference>
<dbReference type="VEuPathDB" id="FungiDB:HMPREF1544_11914"/>
<feature type="region of interest" description="Disordered" evidence="15">
    <location>
        <begin position="339"/>
        <end position="437"/>
    </location>
</feature>
<keyword evidence="6" id="KW-0320">Glycogen biosynthesis</keyword>
<evidence type="ECO:0000256" key="3">
    <source>
        <dbReference type="ARBA" id="ARBA00022490"/>
    </source>
</evidence>
<comment type="catalytic activity">
    <reaction evidence="12">
        <text>L-tyrosyl-[glycogenin] + UDP-alpha-D-glucose = alpha-D-glucosyl-L-tyrosyl-[glycogenin] + UDP + H(+)</text>
        <dbReference type="Rhea" id="RHEA:23360"/>
        <dbReference type="Rhea" id="RHEA-COMP:14604"/>
        <dbReference type="Rhea" id="RHEA-COMP:14605"/>
        <dbReference type="ChEBI" id="CHEBI:15378"/>
        <dbReference type="ChEBI" id="CHEBI:46858"/>
        <dbReference type="ChEBI" id="CHEBI:58223"/>
        <dbReference type="ChEBI" id="CHEBI:58885"/>
        <dbReference type="ChEBI" id="CHEBI:140573"/>
        <dbReference type="EC" id="2.4.1.186"/>
    </reaction>
</comment>
<dbReference type="GO" id="GO:0046872">
    <property type="term" value="F:metal ion binding"/>
    <property type="evidence" value="ECO:0007669"/>
    <property type="project" value="UniProtKB-KW"/>
</dbReference>
<dbReference type="STRING" id="1220926.S2JNR5"/>
<feature type="compositionally biased region" description="Basic residues" evidence="15">
    <location>
        <begin position="390"/>
        <end position="422"/>
    </location>
</feature>
<name>S2JNR5_MUCC1</name>
<dbReference type="SUPFAM" id="SSF53448">
    <property type="entry name" value="Nucleotide-diphospho-sugar transferases"/>
    <property type="match status" value="1"/>
</dbReference>
<evidence type="ECO:0000256" key="1">
    <source>
        <dbReference type="ARBA" id="ARBA00001936"/>
    </source>
</evidence>
<evidence type="ECO:0000313" key="16">
    <source>
        <dbReference type="EMBL" id="EPB81365.1"/>
    </source>
</evidence>
<keyword evidence="5" id="KW-0479">Metal-binding</keyword>
<dbReference type="EMBL" id="KE124181">
    <property type="protein sequence ID" value="EPB81365.1"/>
    <property type="molecule type" value="Genomic_DNA"/>
</dbReference>
<gene>
    <name evidence="16" type="ORF">HMPREF1544_11914</name>
</gene>
<feature type="coiled-coil region" evidence="14">
    <location>
        <begin position="929"/>
        <end position="957"/>
    </location>
</feature>
<comment type="similarity">
    <text evidence="9">Belongs to the glycosyltransferase 8 family. Glycogenin subfamily.</text>
</comment>
<evidence type="ECO:0000256" key="11">
    <source>
        <dbReference type="ARBA" id="ARBA00050886"/>
    </source>
</evidence>
<keyword evidence="7" id="KW-0325">Glycoprotein</keyword>
<feature type="region of interest" description="Disordered" evidence="15">
    <location>
        <begin position="517"/>
        <end position="636"/>
    </location>
</feature>
<dbReference type="Proteomes" id="UP000014254">
    <property type="component" value="Unassembled WGS sequence"/>
</dbReference>
<keyword evidence="4" id="KW-0808">Transferase</keyword>
<dbReference type="OrthoDB" id="2014201at2759"/>
<evidence type="ECO:0000256" key="14">
    <source>
        <dbReference type="SAM" id="Coils"/>
    </source>
</evidence>
<comment type="function">
    <text evidence="13">Self-glucosylating initiator of glycogen synthesis. It catalyzes the formation of a short alpha (1,4)-glucosyl chain covalently attached via a glucose 1-O-tyrosyl linkage to internal tyrosine residues and these chains act as primers for the elongation reaction catalyzed by glycogen synthase.</text>
</comment>
<evidence type="ECO:0000256" key="7">
    <source>
        <dbReference type="ARBA" id="ARBA00023180"/>
    </source>
</evidence>
<keyword evidence="3" id="KW-0963">Cytoplasm</keyword>
<dbReference type="OMA" id="NIAICHF"/>
<dbReference type="InParanoid" id="S2JNR5"/>
<feature type="coiled-coil region" evidence="14">
    <location>
        <begin position="1227"/>
        <end position="1263"/>
    </location>
</feature>
<dbReference type="Pfam" id="PF01501">
    <property type="entry name" value="Glyco_transf_8"/>
    <property type="match status" value="1"/>
</dbReference>
<sequence>MEAYVTLVATDSYAAGALVLAHRLRDLGSSKEIVCLVTSNISSRVQDILSNICTLVQVDTLRSSDYENLKLLGRPELDITFTKIQLWKLTQYKKIVFLDADTYPLQNIDQLFERPSFSAAPDAGWPDCFNSGVFVTEPNDAIYHGLCQLAVDKGSFDGGDQGLLNSFFNTWPSSPENRLPFTFNTTPTSQYGYAPAQNEFGQNISVVHFIGENKPWKYQRFADGRVLPLGNTWEGTKHMIQAWWNTWDTYYGQTSPYHLLSGEFDNKFDDGFQTRPIVPFDESVKNAWDNQQVDWDDQRRQIQPMPPISSITIGQPDWLIQEAERRRQLEEQEQARRREEEEQARRREEEQRRQEEEHRRREEEERSREEQEKRNHERHHHHYHEEEHPQHHHDNHHHEDHHHHQEHHHQEHHHQEHHHQEHHHNDQHQYHSEQHKAPKEYSMIEWDPAYQEPPNTGSLGADIPDLSSFRNVWDQPRNEQANRWVAPVHQPEPQIMTKPEYAQYHAHDYAPDAYYAPIHHEFNPPAPAEQEPDVYHPPPEEQHHYRQEEEHQHHQEEHHHYHQEPEHPPSFPWDNKPDHFPPPTRVWQDEQPPPPPPQQQEEPVQYYPPQESTHQDHDNHVYQDHHHHQHEEHHEVLAQPEHEQHNLSIIVDHHDNQQAGHTVQQPSETHHAQAPEEVQTPLPVIEHPQQQDEEPWEEDQQPTFAIDAMMSPSAQSKIDEFIASLNEDEDEEISDRDLIPIKFKTTSRLSGMYTPSPSGSRVNSRTGSRSNSRSGSRRASVSNSRRNSIIVINKTPPSLTQLQPQPSADSIIAAPTFTILDEDNTTAQQSQKLFAASSSMFSRKTPYTSAAVTPAIGLTPDEFGANGYFDDPEEEERQDQQDFTFRPDFLNKAPYSLNESLMESATVEEWDPLNALNKLKEHSESMVLRQSLQEALVKTAKEQQEKEEEALAAAAAAEPVSTATNSTTEAPILSELFPMNKTSSKKKKYAFKSTWDDEEYDLPSALVSGESSPRTPIARNMSSSDLAKEIELEKERYKQQRASLMLAQPQATVASMLEAELDLSRGTLFKRRYYDAPVDRVNAIQSTERIIQETSEALESESDDEEDAADFVAYYDDYVIQEAQKRLRALVTGEEVDTAAEMPKPIGGPKHSNIISKRPSHMYQYGEAKEPQPLSLLWNSQSYTSNFGFDAKHKLSIYQTDLIPTEDIAEEIKSLSTEIVVKEDPYTKKHRLAKEEEKRKLKEEQEKLEKERLLREKLEEEESAEVSIGDAKLTLDNAKVRSVLSKYIDATKNESKDSESSSAITTTITAKLIEGLDKRVKSNATKCIPATNTSVTLDATANNDDISAESTNPIQKAIEKKPTIIHQASSSSSTSTISSSTTTSRHSFTSHASKSTKETTQTITEKSNVSSLSNRTDKK</sequence>
<dbReference type="EC" id="2.4.1.186" evidence="10"/>
<keyword evidence="8" id="KW-0464">Manganese</keyword>
<feature type="region of interest" description="Disordered" evidence="15">
    <location>
        <begin position="657"/>
        <end position="676"/>
    </location>
</feature>
<proteinExistence type="inferred from homology"/>
<dbReference type="GO" id="GO:0005978">
    <property type="term" value="P:glycogen biosynthetic process"/>
    <property type="evidence" value="ECO:0007669"/>
    <property type="project" value="UniProtKB-KW"/>
</dbReference>
<feature type="region of interest" description="Disordered" evidence="15">
    <location>
        <begin position="862"/>
        <end position="882"/>
    </location>
</feature>
<evidence type="ECO:0000256" key="4">
    <source>
        <dbReference type="ARBA" id="ARBA00022679"/>
    </source>
</evidence>
<evidence type="ECO:0000256" key="13">
    <source>
        <dbReference type="ARBA" id="ARBA00057883"/>
    </source>
</evidence>
<dbReference type="InterPro" id="IPR050587">
    <property type="entry name" value="GNT1/Glycosyltrans_8"/>
</dbReference>
<organism evidence="16 17">
    <name type="scientific">Mucor circinelloides f. circinelloides (strain 1006PhL)</name>
    <name type="common">Mucormycosis agent</name>
    <name type="synonym">Calyptromyces circinelloides</name>
    <dbReference type="NCBI Taxonomy" id="1220926"/>
    <lineage>
        <taxon>Eukaryota</taxon>
        <taxon>Fungi</taxon>
        <taxon>Fungi incertae sedis</taxon>
        <taxon>Mucoromycota</taxon>
        <taxon>Mucoromycotina</taxon>
        <taxon>Mucoromycetes</taxon>
        <taxon>Mucorales</taxon>
        <taxon>Mucorineae</taxon>
        <taxon>Mucoraceae</taxon>
        <taxon>Mucor</taxon>
    </lineage>
</organism>
<evidence type="ECO:0000256" key="9">
    <source>
        <dbReference type="ARBA" id="ARBA00038162"/>
    </source>
</evidence>
<dbReference type="PANTHER" id="PTHR11183">
    <property type="entry name" value="GLYCOGENIN SUBFAMILY MEMBER"/>
    <property type="match status" value="1"/>
</dbReference>
<feature type="compositionally biased region" description="Basic and acidic residues" evidence="15">
    <location>
        <begin position="538"/>
        <end position="567"/>
    </location>
</feature>
<dbReference type="GO" id="GO:0008466">
    <property type="term" value="F:glycogenin glucosyltransferase activity"/>
    <property type="evidence" value="ECO:0007669"/>
    <property type="project" value="UniProtKB-EC"/>
</dbReference>
<evidence type="ECO:0000256" key="5">
    <source>
        <dbReference type="ARBA" id="ARBA00022723"/>
    </source>
</evidence>
<evidence type="ECO:0000313" key="17">
    <source>
        <dbReference type="Proteomes" id="UP000014254"/>
    </source>
</evidence>
<evidence type="ECO:0000256" key="12">
    <source>
        <dbReference type="ARBA" id="ARBA00052293"/>
    </source>
</evidence>
<dbReference type="CDD" id="cd02537">
    <property type="entry name" value="GT8_Glycogenin"/>
    <property type="match status" value="1"/>
</dbReference>
<evidence type="ECO:0000256" key="10">
    <source>
        <dbReference type="ARBA" id="ARBA00038934"/>
    </source>
</evidence>
<evidence type="ECO:0000256" key="6">
    <source>
        <dbReference type="ARBA" id="ARBA00023056"/>
    </source>
</evidence>
<feature type="compositionally biased region" description="Basic and acidic residues" evidence="15">
    <location>
        <begin position="339"/>
        <end position="375"/>
    </location>
</feature>
<feature type="compositionally biased region" description="Basic and acidic residues" evidence="15">
    <location>
        <begin position="613"/>
        <end position="636"/>
    </location>
</feature>
<feature type="compositionally biased region" description="Low complexity" evidence="15">
    <location>
        <begin position="599"/>
        <end position="611"/>
    </location>
</feature>
<feature type="region of interest" description="Disordered" evidence="15">
    <location>
        <begin position="748"/>
        <end position="806"/>
    </location>
</feature>
<feature type="compositionally biased region" description="Polar residues" evidence="15">
    <location>
        <begin position="1398"/>
        <end position="1419"/>
    </location>
</feature>
<reference evidence="17" key="1">
    <citation type="submission" date="2013-05" db="EMBL/GenBank/DDBJ databases">
        <title>The Genome sequence of Mucor circinelloides f. circinelloides 1006PhL.</title>
        <authorList>
            <consortium name="The Broad Institute Genomics Platform"/>
            <person name="Cuomo C."/>
            <person name="Earl A."/>
            <person name="Findley K."/>
            <person name="Lee S.C."/>
            <person name="Walker B."/>
            <person name="Young S."/>
            <person name="Zeng Q."/>
            <person name="Gargeya S."/>
            <person name="Fitzgerald M."/>
            <person name="Haas B."/>
            <person name="Abouelleil A."/>
            <person name="Allen A.W."/>
            <person name="Alvarado L."/>
            <person name="Arachchi H.M."/>
            <person name="Berlin A.M."/>
            <person name="Chapman S.B."/>
            <person name="Gainer-Dewar J."/>
            <person name="Goldberg J."/>
            <person name="Griggs A."/>
            <person name="Gujja S."/>
            <person name="Hansen M."/>
            <person name="Howarth C."/>
            <person name="Imamovic A."/>
            <person name="Ireland A."/>
            <person name="Larimer J."/>
            <person name="McCowan C."/>
            <person name="Murphy C."/>
            <person name="Pearson M."/>
            <person name="Poon T.W."/>
            <person name="Priest M."/>
            <person name="Roberts A."/>
            <person name="Saif S."/>
            <person name="Shea T."/>
            <person name="Sisk P."/>
            <person name="Sykes S."/>
            <person name="Wortman J."/>
            <person name="Nusbaum C."/>
            <person name="Birren B."/>
        </authorList>
    </citation>
    <scope>NUCLEOTIDE SEQUENCE [LARGE SCALE GENOMIC DNA]</scope>
    <source>
        <strain evidence="17">1006PhL</strain>
    </source>
</reference>
<protein>
    <recommendedName>
        <fullName evidence="10">glycogenin glucosyltransferase</fullName>
        <ecNumber evidence="10">2.4.1.186</ecNumber>
    </recommendedName>
</protein>
<dbReference type="InterPro" id="IPR002495">
    <property type="entry name" value="Glyco_trans_8"/>
</dbReference>
<feature type="region of interest" description="Disordered" evidence="15">
    <location>
        <begin position="1361"/>
        <end position="1419"/>
    </location>
</feature>
<feature type="compositionally biased region" description="Low complexity" evidence="15">
    <location>
        <begin position="758"/>
        <end position="806"/>
    </location>
</feature>
<evidence type="ECO:0000256" key="8">
    <source>
        <dbReference type="ARBA" id="ARBA00023211"/>
    </source>
</evidence>
<dbReference type="InterPro" id="IPR029044">
    <property type="entry name" value="Nucleotide-diphossugar_trans"/>
</dbReference>
<accession>S2JNR5</accession>
<comment type="subcellular location">
    <subcellularLocation>
        <location evidence="2">Cytoplasm</location>
    </subcellularLocation>
</comment>
<feature type="compositionally biased region" description="Polar residues" evidence="15">
    <location>
        <begin position="657"/>
        <end position="667"/>
    </location>
</feature>
<feature type="compositionally biased region" description="Polar residues" evidence="15">
    <location>
        <begin position="748"/>
        <end position="757"/>
    </location>
</feature>
<dbReference type="Gene3D" id="3.90.550.10">
    <property type="entry name" value="Spore Coat Polysaccharide Biosynthesis Protein SpsA, Chain A"/>
    <property type="match status" value="1"/>
</dbReference>
<feature type="compositionally biased region" description="Basic and acidic residues" evidence="15">
    <location>
        <begin position="423"/>
        <end position="437"/>
    </location>
</feature>
<evidence type="ECO:0000256" key="2">
    <source>
        <dbReference type="ARBA" id="ARBA00004496"/>
    </source>
</evidence>
<comment type="cofactor">
    <cofactor evidence="1">
        <name>Mn(2+)</name>
        <dbReference type="ChEBI" id="CHEBI:29035"/>
    </cofactor>
</comment>
<keyword evidence="17" id="KW-1185">Reference proteome</keyword>
<dbReference type="eggNOG" id="KOG1950">
    <property type="taxonomic scope" value="Eukaryota"/>
</dbReference>
<dbReference type="GO" id="GO:0005737">
    <property type="term" value="C:cytoplasm"/>
    <property type="evidence" value="ECO:0007669"/>
    <property type="project" value="UniProtKB-SubCell"/>
</dbReference>